<accession>A0AAV1JFZ1</accession>
<dbReference type="Proteomes" id="UP001497472">
    <property type="component" value="Unassembled WGS sequence"/>
</dbReference>
<evidence type="ECO:0000256" key="6">
    <source>
        <dbReference type="ARBA" id="ARBA00022801"/>
    </source>
</evidence>
<name>A0AAV1JFZ1_9NEOP</name>
<dbReference type="InterPro" id="IPR000801">
    <property type="entry name" value="Esterase-like"/>
</dbReference>
<dbReference type="GO" id="GO:0005829">
    <property type="term" value="C:cytosol"/>
    <property type="evidence" value="ECO:0007669"/>
    <property type="project" value="TreeGrafter"/>
</dbReference>
<dbReference type="InterPro" id="IPR029058">
    <property type="entry name" value="AB_hydrolase_fold"/>
</dbReference>
<evidence type="ECO:0000256" key="1">
    <source>
        <dbReference type="ARBA" id="ARBA00002608"/>
    </source>
</evidence>
<comment type="similarity">
    <text evidence="2 8">Belongs to the esterase D family.</text>
</comment>
<dbReference type="PANTHER" id="PTHR10061:SF0">
    <property type="entry name" value="S-FORMYLGLUTATHIONE HYDROLASE"/>
    <property type="match status" value="1"/>
</dbReference>
<dbReference type="FunFam" id="3.40.50.1820:FF:000002">
    <property type="entry name" value="S-formylglutathione hydrolase"/>
    <property type="match status" value="1"/>
</dbReference>
<dbReference type="EMBL" id="CAVLEF010000010">
    <property type="protein sequence ID" value="CAK1548269.1"/>
    <property type="molecule type" value="Genomic_DNA"/>
</dbReference>
<keyword evidence="8" id="KW-0963">Cytoplasm</keyword>
<feature type="active site" description="Charge relay system" evidence="7">
    <location>
        <position position="299"/>
    </location>
</feature>
<protein>
    <recommendedName>
        <fullName evidence="4 8">S-formylglutathione hydrolase</fullName>
        <ecNumber evidence="3 8">3.1.2.12</ecNumber>
    </recommendedName>
</protein>
<evidence type="ECO:0000256" key="3">
    <source>
        <dbReference type="ARBA" id="ARBA00012479"/>
    </source>
</evidence>
<sequence length="432" mass="48006">MHVSIMKAREVFQVYQRLLNRRPYLVQAIQTGTLMGAGDLISQTLIEKKSLKEADYSRTLKFSSIGFCFGGPALRVWYGLLNRHVGSSGKTVALKKVFIDQAVFAPTFLIFLLMSVGTLQGKTWDSIKDDISSNYLDILKTNYYRTMDALELVSSNKIFGGFQNVYSHESSELKCKMNFSVYLPPQAERGDIKLPVVFYLSGLTCSEQNFITKSGFQRYAAEHGIIVVGPDTSPRGIKIPGDDKGDFGVAAGFYLDATKDPWSNNYRMGSYVNKELYDLILNAFENVADANKIGIMGHSMGGHGALISTLRNPGQYKSVSAFAPICNPSACPWGENAFSGYLGEDKSKWAEWDATELVKKYDGPPLTLLLDQGAADNFYIKKQLLPENLVEACRSVGVPVILNLREGYDHSYYFISTFIGEHLGFHAKILKA</sequence>
<comment type="caution">
    <text evidence="9">The sequence shown here is derived from an EMBL/GenBank/DDBJ whole genome shotgun (WGS) entry which is preliminary data.</text>
</comment>
<dbReference type="Gene3D" id="3.40.50.1820">
    <property type="entry name" value="alpha/beta hydrolase"/>
    <property type="match status" value="1"/>
</dbReference>
<dbReference type="GO" id="GO:0052689">
    <property type="term" value="F:carboxylic ester hydrolase activity"/>
    <property type="evidence" value="ECO:0007669"/>
    <property type="project" value="UniProtKB-KW"/>
</dbReference>
<feature type="active site" description="Charge relay system" evidence="7">
    <location>
        <position position="376"/>
    </location>
</feature>
<dbReference type="InterPro" id="IPR014186">
    <property type="entry name" value="S-formylglutathione_hydrol"/>
</dbReference>
<reference evidence="9 10" key="1">
    <citation type="submission" date="2023-11" db="EMBL/GenBank/DDBJ databases">
        <authorList>
            <person name="Okamura Y."/>
        </authorList>
    </citation>
    <scope>NUCLEOTIDE SEQUENCE [LARGE SCALE GENOMIC DNA]</scope>
</reference>
<dbReference type="AlphaFoldDB" id="A0AAV1JFZ1"/>
<keyword evidence="5 8" id="KW-0719">Serine esterase</keyword>
<evidence type="ECO:0000256" key="2">
    <source>
        <dbReference type="ARBA" id="ARBA00005622"/>
    </source>
</evidence>
<dbReference type="NCBIfam" id="TIGR02821">
    <property type="entry name" value="fghA_ester_D"/>
    <property type="match status" value="1"/>
</dbReference>
<organism evidence="9 10">
    <name type="scientific">Leptosia nina</name>
    <dbReference type="NCBI Taxonomy" id="320188"/>
    <lineage>
        <taxon>Eukaryota</taxon>
        <taxon>Metazoa</taxon>
        <taxon>Ecdysozoa</taxon>
        <taxon>Arthropoda</taxon>
        <taxon>Hexapoda</taxon>
        <taxon>Insecta</taxon>
        <taxon>Pterygota</taxon>
        <taxon>Neoptera</taxon>
        <taxon>Endopterygota</taxon>
        <taxon>Lepidoptera</taxon>
        <taxon>Glossata</taxon>
        <taxon>Ditrysia</taxon>
        <taxon>Papilionoidea</taxon>
        <taxon>Pieridae</taxon>
        <taxon>Pierinae</taxon>
        <taxon>Leptosia</taxon>
    </lineage>
</organism>
<evidence type="ECO:0000313" key="9">
    <source>
        <dbReference type="EMBL" id="CAK1548269.1"/>
    </source>
</evidence>
<dbReference type="GO" id="GO:0046294">
    <property type="term" value="P:formaldehyde catabolic process"/>
    <property type="evidence" value="ECO:0007669"/>
    <property type="project" value="InterPro"/>
</dbReference>
<gene>
    <name evidence="9" type="ORF">LNINA_LOCUS7680</name>
</gene>
<evidence type="ECO:0000313" key="10">
    <source>
        <dbReference type="Proteomes" id="UP001497472"/>
    </source>
</evidence>
<comment type="function">
    <text evidence="1 8">Serine hydrolase involved in the detoxification of formaldehyde.</text>
</comment>
<dbReference type="Pfam" id="PF00756">
    <property type="entry name" value="Esterase"/>
    <property type="match status" value="1"/>
</dbReference>
<comment type="catalytic activity">
    <reaction evidence="8">
        <text>S-formylglutathione + H2O = formate + glutathione + H(+)</text>
        <dbReference type="Rhea" id="RHEA:14961"/>
        <dbReference type="ChEBI" id="CHEBI:15377"/>
        <dbReference type="ChEBI" id="CHEBI:15378"/>
        <dbReference type="ChEBI" id="CHEBI:15740"/>
        <dbReference type="ChEBI" id="CHEBI:57688"/>
        <dbReference type="ChEBI" id="CHEBI:57925"/>
        <dbReference type="EC" id="3.1.2.12"/>
    </reaction>
</comment>
<evidence type="ECO:0000256" key="4">
    <source>
        <dbReference type="ARBA" id="ARBA00016774"/>
    </source>
</evidence>
<keyword evidence="6 8" id="KW-0378">Hydrolase</keyword>
<dbReference type="EC" id="3.1.2.12" evidence="3 8"/>
<dbReference type="GO" id="GO:0018738">
    <property type="term" value="F:S-formylglutathione hydrolase activity"/>
    <property type="evidence" value="ECO:0007669"/>
    <property type="project" value="UniProtKB-EC"/>
</dbReference>
<dbReference type="SUPFAM" id="SSF53474">
    <property type="entry name" value="alpha/beta-Hydrolases"/>
    <property type="match status" value="1"/>
</dbReference>
<dbReference type="PANTHER" id="PTHR10061">
    <property type="entry name" value="S-FORMYLGLUTATHIONE HYDROLASE"/>
    <property type="match status" value="1"/>
</dbReference>
<proteinExistence type="inferred from homology"/>
<feature type="active site" description="Charge relay system" evidence="7">
    <location>
        <position position="410"/>
    </location>
</feature>
<evidence type="ECO:0000256" key="7">
    <source>
        <dbReference type="PIRSR" id="PIRSR614186-1"/>
    </source>
</evidence>
<evidence type="ECO:0000256" key="8">
    <source>
        <dbReference type="RuleBase" id="RU363068"/>
    </source>
</evidence>
<keyword evidence="10" id="KW-1185">Reference proteome</keyword>
<comment type="subcellular location">
    <subcellularLocation>
        <location evidence="8">Cytoplasm</location>
    </subcellularLocation>
</comment>
<evidence type="ECO:0000256" key="5">
    <source>
        <dbReference type="ARBA" id="ARBA00022487"/>
    </source>
</evidence>